<feature type="domain" description="Damage-control phosphatase ARMT1-like metal-binding" evidence="17">
    <location>
        <begin position="500"/>
        <end position="808"/>
    </location>
</feature>
<evidence type="ECO:0000256" key="9">
    <source>
        <dbReference type="ARBA" id="ARBA00022840"/>
    </source>
</evidence>
<reference evidence="18 20" key="2">
    <citation type="journal article" date="2013" name="Nature">
        <title>Insights into bilaterian evolution from three spiralian genomes.</title>
        <authorList>
            <person name="Simakov O."/>
            <person name="Marletaz F."/>
            <person name="Cho S.J."/>
            <person name="Edsinger-Gonzales E."/>
            <person name="Havlak P."/>
            <person name="Hellsten U."/>
            <person name="Kuo D.H."/>
            <person name="Larsson T."/>
            <person name="Lv J."/>
            <person name="Arendt D."/>
            <person name="Savage R."/>
            <person name="Osoegawa K."/>
            <person name="de Jong P."/>
            <person name="Grimwood J."/>
            <person name="Chapman J.A."/>
            <person name="Shapiro H."/>
            <person name="Aerts A."/>
            <person name="Otillar R.P."/>
            <person name="Terry A.Y."/>
            <person name="Boore J.L."/>
            <person name="Grigoriev I.V."/>
            <person name="Lindberg D.R."/>
            <person name="Seaver E.C."/>
            <person name="Weisblat D.A."/>
            <person name="Putnam N.H."/>
            <person name="Rokhsar D.S."/>
        </authorList>
    </citation>
    <scope>NUCLEOTIDE SEQUENCE</scope>
</reference>
<evidence type="ECO:0000313" key="18">
    <source>
        <dbReference type="EMBL" id="ESO10934.1"/>
    </source>
</evidence>
<evidence type="ECO:0000256" key="6">
    <source>
        <dbReference type="ARBA" id="ARBA00022723"/>
    </source>
</evidence>
<keyword evidence="10" id="KW-0173">Coenzyme A biosynthesis</keyword>
<evidence type="ECO:0000313" key="20">
    <source>
        <dbReference type="Proteomes" id="UP000015101"/>
    </source>
</evidence>
<proteinExistence type="predicted"/>
<dbReference type="InterPro" id="IPR036075">
    <property type="entry name" value="ARMT-1-like_metal-bd_sf"/>
</dbReference>
<protein>
    <recommendedName>
        <fullName evidence="4">4'-phosphopantetheine phosphatase</fullName>
    </recommendedName>
    <alternativeName>
        <fullName evidence="14">Inactive pantothenic acid kinase 4</fullName>
    </alternativeName>
</protein>
<dbReference type="Gene3D" id="3.40.50.10880">
    <property type="entry name" value="Uncharacterised protein PF01937, DUF89, domain 3"/>
    <property type="match status" value="1"/>
</dbReference>
<comment type="catalytic activity">
    <reaction evidence="13">
        <text>(R)-4'-phospho-S-sulfopantetheine + H2O = (R)-S-sulfopantetheine + phosphate</text>
        <dbReference type="Rhea" id="RHEA:68340"/>
        <dbReference type="ChEBI" id="CHEBI:15377"/>
        <dbReference type="ChEBI" id="CHEBI:43474"/>
        <dbReference type="ChEBI" id="CHEBI:177302"/>
        <dbReference type="ChEBI" id="CHEBI:177303"/>
    </reaction>
    <physiologicalReaction direction="left-to-right" evidence="13">
        <dbReference type="Rhea" id="RHEA:68341"/>
    </physiologicalReaction>
</comment>
<dbReference type="OrthoDB" id="498611at2759"/>
<evidence type="ECO:0000313" key="19">
    <source>
        <dbReference type="EnsemblMetazoa" id="HelroP109215"/>
    </source>
</evidence>
<keyword evidence="9" id="KW-0067">ATP-binding</keyword>
<keyword evidence="20" id="KW-1185">Reference proteome</keyword>
<dbReference type="PANTHER" id="PTHR12280">
    <property type="entry name" value="PANTOTHENATE KINASE"/>
    <property type="match status" value="1"/>
</dbReference>
<dbReference type="GO" id="GO:0005524">
    <property type="term" value="F:ATP binding"/>
    <property type="evidence" value="ECO:0007669"/>
    <property type="project" value="InterPro"/>
</dbReference>
<dbReference type="eggNOG" id="KOG4584">
    <property type="taxonomic scope" value="Eukaryota"/>
</dbReference>
<dbReference type="GO" id="GO:0016791">
    <property type="term" value="F:phosphatase activity"/>
    <property type="evidence" value="ECO:0000318"/>
    <property type="project" value="GO_Central"/>
</dbReference>
<dbReference type="InterPro" id="IPR004567">
    <property type="entry name" value="Type_II_PanK"/>
</dbReference>
<evidence type="ECO:0000256" key="5">
    <source>
        <dbReference type="ARBA" id="ARBA00022596"/>
    </source>
</evidence>
<keyword evidence="11" id="KW-0944">Nitration</keyword>
<dbReference type="GO" id="GO:0046872">
    <property type="term" value="F:metal ion binding"/>
    <property type="evidence" value="ECO:0007669"/>
    <property type="project" value="UniProtKB-KW"/>
</dbReference>
<keyword evidence="8" id="KW-0378">Hydrolase</keyword>
<evidence type="ECO:0000259" key="17">
    <source>
        <dbReference type="Pfam" id="PF01937"/>
    </source>
</evidence>
<organism evidence="19 20">
    <name type="scientific">Helobdella robusta</name>
    <name type="common">Californian leech</name>
    <dbReference type="NCBI Taxonomy" id="6412"/>
    <lineage>
        <taxon>Eukaryota</taxon>
        <taxon>Metazoa</taxon>
        <taxon>Spiralia</taxon>
        <taxon>Lophotrochozoa</taxon>
        <taxon>Annelida</taxon>
        <taxon>Clitellata</taxon>
        <taxon>Hirudinea</taxon>
        <taxon>Rhynchobdellida</taxon>
        <taxon>Glossiphoniidae</taxon>
        <taxon>Helobdella</taxon>
    </lineage>
</organism>
<feature type="region of interest" description="Disordered" evidence="16">
    <location>
        <begin position="401"/>
        <end position="439"/>
    </location>
</feature>
<evidence type="ECO:0000256" key="13">
    <source>
        <dbReference type="ARBA" id="ARBA00029347"/>
    </source>
</evidence>
<evidence type="ECO:0000256" key="2">
    <source>
        <dbReference type="ARBA" id="ARBA00001967"/>
    </source>
</evidence>
<dbReference type="CTD" id="20195066"/>
<keyword evidence="6" id="KW-0479">Metal-binding</keyword>
<comment type="cofactor">
    <cofactor evidence="1">
        <name>Mn(2+)</name>
        <dbReference type="ChEBI" id="CHEBI:29035"/>
    </cofactor>
</comment>
<dbReference type="PANTHER" id="PTHR12280:SF20">
    <property type="entry name" value="4'-PHOSPHOPANTETHEINE PHOSPHATASE"/>
    <property type="match status" value="1"/>
</dbReference>
<dbReference type="GO" id="GO:0005634">
    <property type="term" value="C:nucleus"/>
    <property type="evidence" value="ECO:0000318"/>
    <property type="project" value="GO_Central"/>
</dbReference>
<dbReference type="GO" id="GO:0005829">
    <property type="term" value="C:cytosol"/>
    <property type="evidence" value="ECO:0000318"/>
    <property type="project" value="GO_Central"/>
</dbReference>
<dbReference type="FunFam" id="3.30.420.510:FF:000008">
    <property type="entry name" value="Pantothenate kinase"/>
    <property type="match status" value="1"/>
</dbReference>
<dbReference type="EMBL" id="KB095858">
    <property type="protein sequence ID" value="ESO10934.1"/>
    <property type="molecule type" value="Genomic_DNA"/>
</dbReference>
<dbReference type="Pfam" id="PF01937">
    <property type="entry name" value="ARMT1-like_dom"/>
    <property type="match status" value="1"/>
</dbReference>
<comment type="function">
    <text evidence="15">Phosphatase which shows a preference for 4'-phosphopantetheine and its oxidatively damaged forms (sulfonate or S-sulfonate), providing strong indirect evidence that the phosphatase activity pre-empts damage in the coenzyme A (CoA) pathway. Hydrolyzing excess 4'-phosphopantetheine could constitute a directed overflow mechanism to prevent its oxidation to the S-sulfonate, sulfonate, or other forms. Hydrolyzing 4'-phosphopantetheine sulfonate or S-sulfonate would forestall their conversion to inactive forms of CoA and acyl carrier protein. May play a role in the physiological regulation of CoA intracellular levels.</text>
</comment>
<dbReference type="GeneID" id="20195066"/>
<dbReference type="FunFam" id="1.20.1700.10:FF:000001">
    <property type="entry name" value="Pantothenate kinase 4"/>
    <property type="match status" value="1"/>
</dbReference>
<dbReference type="Gene3D" id="3.30.420.40">
    <property type="match status" value="1"/>
</dbReference>
<dbReference type="InterPro" id="IPR043129">
    <property type="entry name" value="ATPase_NBD"/>
</dbReference>
<dbReference type="Gene3D" id="1.20.1700.10">
    <property type="entry name" value="AF1104-like"/>
    <property type="match status" value="1"/>
</dbReference>
<evidence type="ECO:0000256" key="8">
    <source>
        <dbReference type="ARBA" id="ARBA00022801"/>
    </source>
</evidence>
<dbReference type="InterPro" id="IPR035073">
    <property type="entry name" value="At2g17340_3_helix_bundle"/>
</dbReference>
<evidence type="ECO:0000256" key="12">
    <source>
        <dbReference type="ARBA" id="ARBA00023211"/>
    </source>
</evidence>
<dbReference type="SUPFAM" id="SSF53067">
    <property type="entry name" value="Actin-like ATPase domain"/>
    <property type="match status" value="2"/>
</dbReference>
<name>T1EER4_HELRO</name>
<evidence type="ECO:0000256" key="11">
    <source>
        <dbReference type="ARBA" id="ARBA00023074"/>
    </source>
</evidence>
<dbReference type="OMA" id="LNEYKYW"/>
<dbReference type="EnsemblMetazoa" id="HelroT109215">
    <property type="protein sequence ID" value="HelroP109215"/>
    <property type="gene ID" value="HelroG109215"/>
</dbReference>
<evidence type="ECO:0000256" key="1">
    <source>
        <dbReference type="ARBA" id="ARBA00001936"/>
    </source>
</evidence>
<evidence type="ECO:0000256" key="4">
    <source>
        <dbReference type="ARBA" id="ARBA00019490"/>
    </source>
</evidence>
<gene>
    <name evidence="19" type="primary">20195066</name>
    <name evidence="18" type="ORF">HELRODRAFT_109215</name>
</gene>
<dbReference type="SUPFAM" id="SSF111321">
    <property type="entry name" value="AF1104-like"/>
    <property type="match status" value="1"/>
</dbReference>
<accession>T1EER4</accession>
<dbReference type="eggNOG" id="KOG2201">
    <property type="taxonomic scope" value="Eukaryota"/>
</dbReference>
<keyword evidence="7" id="KW-0547">Nucleotide-binding</keyword>
<dbReference type="NCBIfam" id="TIGR00555">
    <property type="entry name" value="panK_eukar"/>
    <property type="match status" value="1"/>
</dbReference>
<feature type="compositionally biased region" description="Polar residues" evidence="16">
    <location>
        <begin position="401"/>
        <end position="410"/>
    </location>
</feature>
<feature type="compositionally biased region" description="Acidic residues" evidence="16">
    <location>
        <begin position="424"/>
        <end position="439"/>
    </location>
</feature>
<keyword evidence="5" id="KW-0533">Nickel</keyword>
<dbReference type="CDD" id="cd24123">
    <property type="entry name" value="ASKHA_NBD_PanK-II_Pank4"/>
    <property type="match status" value="1"/>
</dbReference>
<evidence type="ECO:0000256" key="3">
    <source>
        <dbReference type="ARBA" id="ARBA00011388"/>
    </source>
</evidence>
<comment type="cofactor">
    <cofactor evidence="2">
        <name>Ni(2+)</name>
        <dbReference type="ChEBI" id="CHEBI:49786"/>
    </cofactor>
</comment>
<dbReference type="AlphaFoldDB" id="T1EER4"/>
<reference evidence="19" key="3">
    <citation type="submission" date="2015-06" db="UniProtKB">
        <authorList>
            <consortium name="EnsemblMetazoa"/>
        </authorList>
    </citation>
    <scope>IDENTIFICATION</scope>
</reference>
<dbReference type="Proteomes" id="UP000015101">
    <property type="component" value="Unassembled WGS sequence"/>
</dbReference>
<reference evidence="20" key="1">
    <citation type="submission" date="2012-12" db="EMBL/GenBank/DDBJ databases">
        <authorList>
            <person name="Hellsten U."/>
            <person name="Grimwood J."/>
            <person name="Chapman J.A."/>
            <person name="Shapiro H."/>
            <person name="Aerts A."/>
            <person name="Otillar R.P."/>
            <person name="Terry A.Y."/>
            <person name="Boore J.L."/>
            <person name="Simakov O."/>
            <person name="Marletaz F."/>
            <person name="Cho S.-J."/>
            <person name="Edsinger-Gonzales E."/>
            <person name="Havlak P."/>
            <person name="Kuo D.-H."/>
            <person name="Larsson T."/>
            <person name="Lv J."/>
            <person name="Arendt D."/>
            <person name="Savage R."/>
            <person name="Osoegawa K."/>
            <person name="de Jong P."/>
            <person name="Lindberg D.R."/>
            <person name="Seaver E.C."/>
            <person name="Weisblat D.A."/>
            <person name="Putnam N.H."/>
            <person name="Grigoriev I.V."/>
            <person name="Rokhsar D.S."/>
        </authorList>
    </citation>
    <scope>NUCLEOTIDE SEQUENCE</scope>
</reference>
<evidence type="ECO:0000256" key="16">
    <source>
        <dbReference type="SAM" id="MobiDB-lite"/>
    </source>
</evidence>
<evidence type="ECO:0000256" key="15">
    <source>
        <dbReference type="ARBA" id="ARBA00046055"/>
    </source>
</evidence>
<keyword evidence="12" id="KW-0464">Manganese</keyword>
<dbReference type="GO" id="GO:0015937">
    <property type="term" value="P:coenzyme A biosynthetic process"/>
    <property type="evidence" value="ECO:0000318"/>
    <property type="project" value="GO_Central"/>
</dbReference>
<dbReference type="STRING" id="6412.T1EER4"/>
<dbReference type="InParanoid" id="T1EER4"/>
<dbReference type="KEGG" id="hro:HELRODRAFT_109215"/>
<dbReference type="InterPro" id="IPR002791">
    <property type="entry name" value="ARMT1-like_metal-bd"/>
</dbReference>
<dbReference type="HOGENOM" id="CLU_012496_1_1_1"/>
<evidence type="ECO:0000256" key="14">
    <source>
        <dbReference type="ARBA" id="ARBA00032948"/>
    </source>
</evidence>
<dbReference type="RefSeq" id="XP_009011203.1">
    <property type="nucleotide sequence ID" value="XM_009012955.1"/>
</dbReference>
<dbReference type="Pfam" id="PF03630">
    <property type="entry name" value="Fumble"/>
    <property type="match status" value="1"/>
</dbReference>
<dbReference type="EMBL" id="AMQM01002783">
    <property type="status" value="NOT_ANNOTATED_CDS"/>
    <property type="molecule type" value="Genomic_DNA"/>
</dbReference>
<sequence length="834" mass="94428">MANKTKKNHLKNNLDLATCEVFKHLRNAKRFAIDIGGSLAKLAYYSTVSKKKPLALESTESSNGGVYKVVETDEMRDELRFVKFESRYMETCIDFIRKHLVGTQEHMKGKVIKVTGGGAYKFKDLLCNKLGVQVDKEDEMECLIKGCNFLLKNIPDEAFVFNKPGNPDYRFLKIDGDSIFPYLLVNIGSGVSLIKAKTEFERIGGSSLGGGTFWGLGSLLTNAKGFDELLQLAEQGEHKNVDMLVGDIYGGAYQTLHLPSDLIASSFGKAARSARDRQHADMAKSLLISISNDIGQIACLNARLHNLERIFFGGYFIRGHPITMYTMTYAINFWSKGSIQAMFLRHEGYLGAIGAFLKGCEEEDTSKYCWTRTTTSSWAENYAGSSGLKHQQHCNIQHLSHCSHNNPTDHQQQQQQQRAHLDNDDVNDEEDADDEDSDDDFALDNHILYNTTFDVLELDRFSKPLVCCPLLNDPNKYVPDTVDLTRDQHAREYWLQCFHDATEQFAERAVQSQPSKSDAEQRALKFKEKYISRLKHLRVNPCSYGSLTVRSLLDTREHCLEEFHFVDPYSLQKQQENEQALSQFKERINELDLLNFDSQWFELVRGVLAGNVFDWGAKAVTAVIEYQQFGFHEALNKIPERPWLIDNFDSWMLRVEKGVPYKCVVIFVDNSGLDIILGIFPFSRALLKMGSKVILCANSRPVLNDVTYHELIILTKRLAKQCDVINLALNDGRLLVMESGQGSPCLDLRYIDYDLGQKMMELNTDLIILEGMGRSIHTNLFAKFSCDVLKVTILKNKWLAESIGGKMFDVVFKYESSSSAAVAADDRSTTTMES</sequence>
<comment type="subunit">
    <text evidence="3">Homodimer. Interacts with PKM.</text>
</comment>
<dbReference type="FunFam" id="3.40.50.10880:FF:000001">
    <property type="entry name" value="Pantothenate kinase 4"/>
    <property type="match status" value="1"/>
</dbReference>
<evidence type="ECO:0000256" key="10">
    <source>
        <dbReference type="ARBA" id="ARBA00022993"/>
    </source>
</evidence>
<dbReference type="FunFam" id="3.30.420.40:FF:000067">
    <property type="entry name" value="Pantothenate kinase 4"/>
    <property type="match status" value="1"/>
</dbReference>
<evidence type="ECO:0000256" key="7">
    <source>
        <dbReference type="ARBA" id="ARBA00022741"/>
    </source>
</evidence>
<dbReference type="Gene3D" id="3.30.420.510">
    <property type="match status" value="1"/>
</dbReference>